<dbReference type="CDD" id="cd06550">
    <property type="entry name" value="TM_ABC_iron-siderophores_like"/>
    <property type="match status" value="1"/>
</dbReference>
<feature type="transmembrane region" description="Helical" evidence="8">
    <location>
        <begin position="73"/>
        <end position="93"/>
    </location>
</feature>
<keyword evidence="10" id="KW-1185">Reference proteome</keyword>
<dbReference type="KEGG" id="cjk:jk1807"/>
<dbReference type="PATRIC" id="fig|306537.10.peg.1831"/>
<keyword evidence="5 8" id="KW-0812">Transmembrane</keyword>
<comment type="subcellular location">
    <subcellularLocation>
        <location evidence="1">Cell membrane</location>
        <topology evidence="1">Multi-pass membrane protein</topology>
    </subcellularLocation>
</comment>
<dbReference type="PANTHER" id="PTHR30472:SF37">
    <property type="entry name" value="FE(3+) DICITRATE TRANSPORT SYSTEM PERMEASE PROTEIN FECD-RELATED"/>
    <property type="match status" value="1"/>
</dbReference>
<feature type="transmembrane region" description="Helical" evidence="8">
    <location>
        <begin position="297"/>
        <end position="317"/>
    </location>
</feature>
<organism evidence="9 10">
    <name type="scientific">Corynebacterium jeikeium (strain K411)</name>
    <dbReference type="NCBI Taxonomy" id="306537"/>
    <lineage>
        <taxon>Bacteria</taxon>
        <taxon>Bacillati</taxon>
        <taxon>Actinomycetota</taxon>
        <taxon>Actinomycetes</taxon>
        <taxon>Mycobacteriales</taxon>
        <taxon>Corynebacteriaceae</taxon>
        <taxon>Corynebacterium</taxon>
    </lineage>
</organism>
<dbReference type="SUPFAM" id="SSF81345">
    <property type="entry name" value="ABC transporter involved in vitamin B12 uptake, BtuC"/>
    <property type="match status" value="1"/>
</dbReference>
<feature type="transmembrane region" description="Helical" evidence="8">
    <location>
        <begin position="254"/>
        <end position="285"/>
    </location>
</feature>
<dbReference type="eggNOG" id="COG4779">
    <property type="taxonomic scope" value="Bacteria"/>
</dbReference>
<evidence type="ECO:0000313" key="9">
    <source>
        <dbReference type="EMBL" id="CAI37984.1"/>
    </source>
</evidence>
<evidence type="ECO:0000256" key="6">
    <source>
        <dbReference type="ARBA" id="ARBA00022989"/>
    </source>
</evidence>
<evidence type="ECO:0000256" key="8">
    <source>
        <dbReference type="SAM" id="Phobius"/>
    </source>
</evidence>
<reference evidence="9 10" key="1">
    <citation type="journal article" date="2005" name="J. Bacteriol.">
        <title>Complete genome sequence and analysis of the multiresistant nosocomial pathogen Corynebacterium jeikeium K411, a lipid-requiring bacterium of the human skin flora.</title>
        <authorList>
            <person name="Tauch A."/>
            <person name="Kaiser O."/>
            <person name="Hain T."/>
            <person name="Goesmann A."/>
            <person name="Weisshaar B."/>
            <person name="Albersmeier A."/>
            <person name="Bekel T."/>
            <person name="Bischoff N."/>
            <person name="Brune I."/>
            <person name="Chakraborty T."/>
            <person name="Kalinowski J."/>
            <person name="Meyer F."/>
            <person name="Rupp O."/>
            <person name="Schneiker S."/>
            <person name="Viehoever P."/>
            <person name="Puehler A."/>
        </authorList>
    </citation>
    <scope>NUCLEOTIDE SEQUENCE [LARGE SCALE GENOMIC DNA]</scope>
    <source>
        <strain evidence="9 10">K411</strain>
    </source>
</reference>
<dbReference type="EMBL" id="CR931997">
    <property type="protein sequence ID" value="CAI37984.1"/>
    <property type="molecule type" value="Genomic_DNA"/>
</dbReference>
<keyword evidence="7 8" id="KW-0472">Membrane</keyword>
<name>Q4JT73_CORJK</name>
<evidence type="ECO:0000256" key="2">
    <source>
        <dbReference type="ARBA" id="ARBA00007935"/>
    </source>
</evidence>
<sequence>MSDMSDTTSIRSIKRSRKRRILAATSGFALLAALCYCLILGQGAVKLSPMEVIEVLTGGGTQQAINVVWDLRLPVAIATVLVGAALGLAGAWTQTMARNPLASPDILGVSGGAAVLVVAGTVVTRPAWSEELPTFWWRAALALVGALVIVGLLVLLGGFGTSQRVVVIGLALSFLTQSLVQYLLLRADLTRATDAQTWLAGSTGFVRTEALLPMALGLLPFVVLGLCVTRDVPLLSHDDATASTLGVNVTRVRAILLIAATGIVAVVVSFVGPIGFVALLAPQLAKLVAATPTPHPLCSTFAGAALLAACAVVAGALPFTSPVGLVTAIIGGPALVLLVWLAARRGTLKGMVQ</sequence>
<evidence type="ECO:0000256" key="7">
    <source>
        <dbReference type="ARBA" id="ARBA00023136"/>
    </source>
</evidence>
<keyword evidence="6 8" id="KW-1133">Transmembrane helix</keyword>
<protein>
    <submittedName>
        <fullName evidence="9">Putative iron ABC transport system, permease protein</fullName>
    </submittedName>
</protein>
<keyword evidence="3" id="KW-0813">Transport</keyword>
<dbReference type="GO" id="GO:0005886">
    <property type="term" value="C:plasma membrane"/>
    <property type="evidence" value="ECO:0007669"/>
    <property type="project" value="UniProtKB-SubCell"/>
</dbReference>
<dbReference type="RefSeq" id="WP_011274145.1">
    <property type="nucleotide sequence ID" value="NC_007164.1"/>
</dbReference>
<keyword evidence="4" id="KW-1003">Cell membrane</keyword>
<dbReference type="GO" id="GO:0022857">
    <property type="term" value="F:transmembrane transporter activity"/>
    <property type="evidence" value="ECO:0007669"/>
    <property type="project" value="InterPro"/>
</dbReference>
<evidence type="ECO:0000256" key="5">
    <source>
        <dbReference type="ARBA" id="ARBA00022692"/>
    </source>
</evidence>
<feature type="transmembrane region" description="Helical" evidence="8">
    <location>
        <begin position="21"/>
        <end position="41"/>
    </location>
</feature>
<feature type="transmembrane region" description="Helical" evidence="8">
    <location>
        <begin position="165"/>
        <end position="184"/>
    </location>
</feature>
<comment type="similarity">
    <text evidence="2">Belongs to the binding-protein-dependent transport system permease family. FecCD subfamily.</text>
</comment>
<dbReference type="PANTHER" id="PTHR30472">
    <property type="entry name" value="FERRIC ENTEROBACTIN TRANSPORT SYSTEM PERMEASE PROTEIN"/>
    <property type="match status" value="1"/>
</dbReference>
<evidence type="ECO:0000256" key="4">
    <source>
        <dbReference type="ARBA" id="ARBA00022475"/>
    </source>
</evidence>
<feature type="transmembrane region" description="Helical" evidence="8">
    <location>
        <begin position="105"/>
        <end position="123"/>
    </location>
</feature>
<dbReference type="STRING" id="306537.jk1807"/>
<dbReference type="Proteomes" id="UP000000545">
    <property type="component" value="Chromosome"/>
</dbReference>
<evidence type="ECO:0000256" key="1">
    <source>
        <dbReference type="ARBA" id="ARBA00004651"/>
    </source>
</evidence>
<feature type="transmembrane region" description="Helical" evidence="8">
    <location>
        <begin position="323"/>
        <end position="343"/>
    </location>
</feature>
<feature type="transmembrane region" description="Helical" evidence="8">
    <location>
        <begin position="135"/>
        <end position="158"/>
    </location>
</feature>
<dbReference type="InterPro" id="IPR037294">
    <property type="entry name" value="ABC_BtuC-like"/>
</dbReference>
<accession>Q4JT73</accession>
<dbReference type="AlphaFoldDB" id="Q4JT73"/>
<dbReference type="InterPro" id="IPR000522">
    <property type="entry name" value="ABC_transptr_permease_BtuC"/>
</dbReference>
<gene>
    <name evidence="9" type="primary">fecC</name>
    <name evidence="9" type="ordered locus">jk1807</name>
</gene>
<dbReference type="GO" id="GO:0033214">
    <property type="term" value="P:siderophore-iron import into cell"/>
    <property type="evidence" value="ECO:0007669"/>
    <property type="project" value="TreeGrafter"/>
</dbReference>
<dbReference type="OrthoDB" id="4455417at2"/>
<dbReference type="Gene3D" id="1.10.3470.10">
    <property type="entry name" value="ABC transporter involved in vitamin B12 uptake, BtuC"/>
    <property type="match status" value="1"/>
</dbReference>
<dbReference type="Pfam" id="PF01032">
    <property type="entry name" value="FecCD"/>
    <property type="match status" value="1"/>
</dbReference>
<evidence type="ECO:0000256" key="3">
    <source>
        <dbReference type="ARBA" id="ARBA00022448"/>
    </source>
</evidence>
<evidence type="ECO:0000313" key="10">
    <source>
        <dbReference type="Proteomes" id="UP000000545"/>
    </source>
</evidence>
<dbReference type="HOGENOM" id="CLU_013016_1_1_11"/>
<proteinExistence type="inferred from homology"/>